<dbReference type="InterPro" id="IPR040841">
    <property type="entry name" value="Luciferase_dom"/>
</dbReference>
<name>A0A934K6F9_9BACT</name>
<comment type="caution">
    <text evidence="2">The sequence shown here is derived from an EMBL/GenBank/DDBJ whole genome shotgun (WGS) entry which is preliminary data.</text>
</comment>
<dbReference type="Proteomes" id="UP000612893">
    <property type="component" value="Unassembled WGS sequence"/>
</dbReference>
<accession>A0A934K6F9</accession>
<dbReference type="AlphaFoldDB" id="A0A934K6F9"/>
<evidence type="ECO:0000313" key="2">
    <source>
        <dbReference type="EMBL" id="MBJ7597271.1"/>
    </source>
</evidence>
<dbReference type="Pfam" id="PF17648">
    <property type="entry name" value="Luciferase"/>
    <property type="match status" value="1"/>
</dbReference>
<gene>
    <name evidence="2" type="ORF">JF922_04180</name>
</gene>
<protein>
    <submittedName>
        <fullName evidence="2">DUF5519 family protein</fullName>
    </submittedName>
</protein>
<proteinExistence type="predicted"/>
<evidence type="ECO:0000313" key="3">
    <source>
        <dbReference type="Proteomes" id="UP000612893"/>
    </source>
</evidence>
<feature type="domain" description="Luciferase" evidence="1">
    <location>
        <begin position="22"/>
        <end position="83"/>
    </location>
</feature>
<dbReference type="EMBL" id="JAEKNR010000050">
    <property type="protein sequence ID" value="MBJ7597271.1"/>
    <property type="molecule type" value="Genomic_DNA"/>
</dbReference>
<reference evidence="2" key="1">
    <citation type="submission" date="2020-10" db="EMBL/GenBank/DDBJ databases">
        <title>Ca. Dormibacterota MAGs.</title>
        <authorList>
            <person name="Montgomery K."/>
        </authorList>
    </citation>
    <scope>NUCLEOTIDE SEQUENCE [LARGE SCALE GENOMIC DNA]</scope>
    <source>
        <strain evidence="2">SC8812_S17_10</strain>
    </source>
</reference>
<organism evidence="2 3">
    <name type="scientific">Candidatus Nephthysia bennettiae</name>
    <dbReference type="NCBI Taxonomy" id="3127016"/>
    <lineage>
        <taxon>Bacteria</taxon>
        <taxon>Bacillati</taxon>
        <taxon>Candidatus Dormiibacterota</taxon>
        <taxon>Candidatus Dormibacteria</taxon>
        <taxon>Candidatus Dormibacterales</taxon>
        <taxon>Candidatus Dormibacteraceae</taxon>
        <taxon>Candidatus Nephthysia</taxon>
    </lineage>
</organism>
<evidence type="ECO:0000259" key="1">
    <source>
        <dbReference type="Pfam" id="PF17648"/>
    </source>
</evidence>
<sequence>MSWPGVEAVPHRFGGIEYRLGRKEMGHVHGDRLADLPLPRKLHDEVIAAGRAQPHHVLPATGCVSCWMSGPEAAAGVIDLFRIQYQRYSAAQSRLSEKV</sequence>
<keyword evidence="3" id="KW-1185">Reference proteome</keyword>